<dbReference type="Gene3D" id="3.40.640.10">
    <property type="entry name" value="Type I PLP-dependent aspartate aminotransferase-like (Major domain)"/>
    <property type="match status" value="1"/>
</dbReference>
<dbReference type="EMBL" id="JACRTF010000001">
    <property type="protein sequence ID" value="MBC8592219.1"/>
    <property type="molecule type" value="Genomic_DNA"/>
</dbReference>
<evidence type="ECO:0000256" key="5">
    <source>
        <dbReference type="RuleBase" id="RU004508"/>
    </source>
</evidence>
<dbReference type="Pfam" id="PF01041">
    <property type="entry name" value="DegT_DnrJ_EryC1"/>
    <property type="match status" value="1"/>
</dbReference>
<organism evidence="6 7">
    <name type="scientific">Jilunia laotingensis</name>
    <dbReference type="NCBI Taxonomy" id="2763675"/>
    <lineage>
        <taxon>Bacteria</taxon>
        <taxon>Pseudomonadati</taxon>
        <taxon>Bacteroidota</taxon>
        <taxon>Bacteroidia</taxon>
        <taxon>Bacteroidales</taxon>
        <taxon>Bacteroidaceae</taxon>
        <taxon>Jilunia</taxon>
    </lineage>
</organism>
<dbReference type="AlphaFoldDB" id="A0A926F5D2"/>
<feature type="active site" description="Proton acceptor" evidence="3">
    <location>
        <position position="189"/>
    </location>
</feature>
<evidence type="ECO:0000313" key="6">
    <source>
        <dbReference type="EMBL" id="MBC8592219.1"/>
    </source>
</evidence>
<keyword evidence="6" id="KW-0808">Transferase</keyword>
<dbReference type="PANTHER" id="PTHR30244">
    <property type="entry name" value="TRANSAMINASE"/>
    <property type="match status" value="1"/>
</dbReference>
<dbReference type="SUPFAM" id="SSF53383">
    <property type="entry name" value="PLP-dependent transferases"/>
    <property type="match status" value="1"/>
</dbReference>
<feature type="modified residue" description="N6-(pyridoxal phosphate)lysine" evidence="4">
    <location>
        <position position="189"/>
    </location>
</feature>
<dbReference type="Proteomes" id="UP000651085">
    <property type="component" value="Unassembled WGS sequence"/>
</dbReference>
<sequence>MIKYFELQRVSDSFEPELSEAINRVIKSGWYIQGNENAKFESRFAEYCGAKYCVGTGNGMDALTLIFMAYQQLGIMQPGDEVIVPANTCIATIIGVLRAGLKPILCEPCWDTCNINPEKIEECITSRTRAILPVHLYGRCADMDPILAIAHRYHLKVVEDVAQAHGAVYKGKHAGHLGDAAAFSFYPSKNLGALGDGGAVVTDDEEVASLARSLGNYGSSAKYIHPYQGINSRLDELQAAVLSVKLSRLDANNERRRTIARLYIDGIHNSLLTLPQVDEWEQHVFHIFPIFSPVRDRLQAYLTEMGIQTLIHYPIPPHKQGALSEYSSLDLPVTERIHREVLSLPLSPQMSDEEVGQVIAALNRFE</sequence>
<keyword evidence="7" id="KW-1185">Reference proteome</keyword>
<dbReference type="GO" id="GO:0008483">
    <property type="term" value="F:transaminase activity"/>
    <property type="evidence" value="ECO:0007669"/>
    <property type="project" value="UniProtKB-KW"/>
</dbReference>
<evidence type="ECO:0000256" key="2">
    <source>
        <dbReference type="ARBA" id="ARBA00037999"/>
    </source>
</evidence>
<reference evidence="6" key="1">
    <citation type="submission" date="2020-08" db="EMBL/GenBank/DDBJ databases">
        <title>Genome public.</title>
        <authorList>
            <person name="Liu C."/>
            <person name="Sun Q."/>
        </authorList>
    </citation>
    <scope>NUCLEOTIDE SEQUENCE</scope>
    <source>
        <strain evidence="6">N12</strain>
    </source>
</reference>
<keyword evidence="6" id="KW-0032">Aminotransferase</keyword>
<dbReference type="CDD" id="cd00616">
    <property type="entry name" value="AHBA_syn"/>
    <property type="match status" value="1"/>
</dbReference>
<evidence type="ECO:0000256" key="4">
    <source>
        <dbReference type="PIRSR" id="PIRSR000390-2"/>
    </source>
</evidence>
<dbReference type="InterPro" id="IPR015421">
    <property type="entry name" value="PyrdxlP-dep_Trfase_major"/>
</dbReference>
<dbReference type="InterPro" id="IPR015424">
    <property type="entry name" value="PyrdxlP-dep_Trfase"/>
</dbReference>
<gene>
    <name evidence="6" type="ORF">H8744_02975</name>
</gene>
<dbReference type="PANTHER" id="PTHR30244:SF36">
    <property type="entry name" value="3-OXO-GLUCOSE-6-PHOSPHATE:GLUTAMATE AMINOTRANSFERASE"/>
    <property type="match status" value="1"/>
</dbReference>
<dbReference type="InterPro" id="IPR000653">
    <property type="entry name" value="DegT/StrS_aminotransferase"/>
</dbReference>
<evidence type="ECO:0000256" key="3">
    <source>
        <dbReference type="PIRSR" id="PIRSR000390-1"/>
    </source>
</evidence>
<keyword evidence="1 4" id="KW-0663">Pyridoxal phosphate</keyword>
<dbReference type="PIRSF" id="PIRSF000390">
    <property type="entry name" value="PLP_StrS"/>
    <property type="match status" value="1"/>
</dbReference>
<dbReference type="RefSeq" id="WP_262433434.1">
    <property type="nucleotide sequence ID" value="NZ_JACRTF010000001.1"/>
</dbReference>
<dbReference type="GO" id="GO:0000271">
    <property type="term" value="P:polysaccharide biosynthetic process"/>
    <property type="evidence" value="ECO:0007669"/>
    <property type="project" value="TreeGrafter"/>
</dbReference>
<accession>A0A926F5D2</accession>
<comment type="caution">
    <text evidence="6">The sequence shown here is derived from an EMBL/GenBank/DDBJ whole genome shotgun (WGS) entry which is preliminary data.</text>
</comment>
<protein>
    <submittedName>
        <fullName evidence="6">DegT/DnrJ/EryC1/StrS family aminotransferase</fullName>
    </submittedName>
</protein>
<proteinExistence type="inferred from homology"/>
<evidence type="ECO:0000256" key="1">
    <source>
        <dbReference type="ARBA" id="ARBA00022898"/>
    </source>
</evidence>
<dbReference type="GO" id="GO:0030170">
    <property type="term" value="F:pyridoxal phosphate binding"/>
    <property type="evidence" value="ECO:0007669"/>
    <property type="project" value="TreeGrafter"/>
</dbReference>
<evidence type="ECO:0000313" key="7">
    <source>
        <dbReference type="Proteomes" id="UP000651085"/>
    </source>
</evidence>
<dbReference type="InterPro" id="IPR015422">
    <property type="entry name" value="PyrdxlP-dep_Trfase_small"/>
</dbReference>
<dbReference type="Gene3D" id="3.90.1150.10">
    <property type="entry name" value="Aspartate Aminotransferase, domain 1"/>
    <property type="match status" value="1"/>
</dbReference>
<comment type="similarity">
    <text evidence="2 5">Belongs to the DegT/DnrJ/EryC1 family.</text>
</comment>
<name>A0A926F5D2_9BACT</name>